<dbReference type="SMART" id="SM00342">
    <property type="entry name" value="HTH_ARAC"/>
    <property type="match status" value="1"/>
</dbReference>
<dbReference type="InterPro" id="IPR018060">
    <property type="entry name" value="HTH_AraC"/>
</dbReference>
<evidence type="ECO:0000256" key="3">
    <source>
        <dbReference type="ARBA" id="ARBA00023163"/>
    </source>
</evidence>
<protein>
    <recommendedName>
        <fullName evidence="4">HTH araC/xylS-type domain-containing protein</fullName>
    </recommendedName>
</protein>
<gene>
    <name evidence="5" type="ORF">DPM19_12780</name>
</gene>
<keyword evidence="6" id="KW-1185">Reference proteome</keyword>
<feature type="domain" description="HTH araC/xylS-type" evidence="4">
    <location>
        <begin position="1"/>
        <end position="74"/>
    </location>
</feature>
<dbReference type="PANTHER" id="PTHR46796">
    <property type="entry name" value="HTH-TYPE TRANSCRIPTIONAL ACTIVATOR RHAS-RELATED"/>
    <property type="match status" value="1"/>
</dbReference>
<dbReference type="Gene3D" id="1.10.10.60">
    <property type="entry name" value="Homeodomain-like"/>
    <property type="match status" value="1"/>
</dbReference>
<dbReference type="EMBL" id="QLYX01000005">
    <property type="protein sequence ID" value="RAY14631.1"/>
    <property type="molecule type" value="Genomic_DNA"/>
</dbReference>
<organism evidence="5 6">
    <name type="scientific">Actinomadura craniellae</name>
    <dbReference type="NCBI Taxonomy" id="2231787"/>
    <lineage>
        <taxon>Bacteria</taxon>
        <taxon>Bacillati</taxon>
        <taxon>Actinomycetota</taxon>
        <taxon>Actinomycetes</taxon>
        <taxon>Streptosporangiales</taxon>
        <taxon>Thermomonosporaceae</taxon>
        <taxon>Actinomadura</taxon>
    </lineage>
</organism>
<comment type="caution">
    <text evidence="5">The sequence shown here is derived from an EMBL/GenBank/DDBJ whole genome shotgun (WGS) entry which is preliminary data.</text>
</comment>
<evidence type="ECO:0000313" key="6">
    <source>
        <dbReference type="Proteomes" id="UP000251891"/>
    </source>
</evidence>
<dbReference type="SUPFAM" id="SSF46689">
    <property type="entry name" value="Homeodomain-like"/>
    <property type="match status" value="1"/>
</dbReference>
<dbReference type="GO" id="GO:0003700">
    <property type="term" value="F:DNA-binding transcription factor activity"/>
    <property type="evidence" value="ECO:0007669"/>
    <property type="project" value="InterPro"/>
</dbReference>
<dbReference type="Pfam" id="PF12833">
    <property type="entry name" value="HTH_18"/>
    <property type="match status" value="1"/>
</dbReference>
<accession>A0A365H6C5</accession>
<keyword evidence="2" id="KW-0238">DNA-binding</keyword>
<reference evidence="5 6" key="1">
    <citation type="submission" date="2018-06" db="EMBL/GenBank/DDBJ databases">
        <title>Actinomadura craniellae sp. nov. isolated from marine sponge Craniella sp.</title>
        <authorList>
            <person name="Li L."/>
            <person name="Xu Q.H."/>
            <person name="Lin H.W."/>
            <person name="Lu Y.H."/>
        </authorList>
    </citation>
    <scope>NUCLEOTIDE SEQUENCE [LARGE SCALE GENOMIC DNA]</scope>
    <source>
        <strain evidence="5 6">LHW63021</strain>
    </source>
</reference>
<keyword evidence="1" id="KW-0805">Transcription regulation</keyword>
<dbReference type="InterPro" id="IPR009057">
    <property type="entry name" value="Homeodomain-like_sf"/>
</dbReference>
<name>A0A365H6C5_9ACTN</name>
<evidence type="ECO:0000313" key="5">
    <source>
        <dbReference type="EMBL" id="RAY14631.1"/>
    </source>
</evidence>
<dbReference type="AlphaFoldDB" id="A0A365H6C5"/>
<proteinExistence type="predicted"/>
<dbReference type="GO" id="GO:0043565">
    <property type="term" value="F:sequence-specific DNA binding"/>
    <property type="evidence" value="ECO:0007669"/>
    <property type="project" value="InterPro"/>
</dbReference>
<evidence type="ECO:0000259" key="4">
    <source>
        <dbReference type="PROSITE" id="PS01124"/>
    </source>
</evidence>
<dbReference type="OrthoDB" id="4110300at2"/>
<evidence type="ECO:0000256" key="1">
    <source>
        <dbReference type="ARBA" id="ARBA00023015"/>
    </source>
</evidence>
<keyword evidence="3" id="KW-0804">Transcription</keyword>
<dbReference type="InterPro" id="IPR050204">
    <property type="entry name" value="AraC_XylS_family_regulators"/>
</dbReference>
<dbReference type="PROSITE" id="PS01124">
    <property type="entry name" value="HTH_ARAC_FAMILY_2"/>
    <property type="match status" value="1"/>
</dbReference>
<sequence length="78" mass="8543">MTPRTFVRHFSRRTGTSPLRLVVAQRMMAGPPLLESGALPVEGVGAAVGFESPATFRHHFARATKTSPSAYRRTFRAS</sequence>
<evidence type="ECO:0000256" key="2">
    <source>
        <dbReference type="ARBA" id="ARBA00023125"/>
    </source>
</evidence>
<dbReference type="Proteomes" id="UP000251891">
    <property type="component" value="Unassembled WGS sequence"/>
</dbReference>